<reference evidence="1" key="1">
    <citation type="submission" date="2023-01" db="EMBL/GenBank/DDBJ databases">
        <title>Genome analysis of 13 Lactobacillus isolated from gut of wild boar.</title>
        <authorList>
            <person name="Papp P."/>
            <person name="Libisch B."/>
            <person name="Nagy T."/>
            <person name="Olasz F."/>
        </authorList>
    </citation>
    <scope>NUCLEOTIDE SEQUENCE</scope>
    <source>
        <strain evidence="1">F108</strain>
    </source>
</reference>
<dbReference type="InterPro" id="IPR009951">
    <property type="entry name" value="Host-nuc_inhib_Gam"/>
</dbReference>
<dbReference type="RefSeq" id="WP_272207873.1">
    <property type="nucleotide sequence ID" value="NZ_JAQONC010000019.1"/>
</dbReference>
<protein>
    <submittedName>
        <fullName evidence="1">Host-nuclease inhibitor Gam family protein</fullName>
    </submittedName>
</protein>
<accession>A0AAJ1M9D8</accession>
<organism evidence="1 2">
    <name type="scientific">Limosilactobacillus mucosae</name>
    <name type="common">Lactobacillus mucosae</name>
    <dbReference type="NCBI Taxonomy" id="97478"/>
    <lineage>
        <taxon>Bacteria</taxon>
        <taxon>Bacillati</taxon>
        <taxon>Bacillota</taxon>
        <taxon>Bacilli</taxon>
        <taxon>Lactobacillales</taxon>
        <taxon>Lactobacillaceae</taxon>
        <taxon>Limosilactobacillus</taxon>
    </lineage>
</organism>
<dbReference type="AlphaFoldDB" id="A0AAJ1M9D8"/>
<dbReference type="GO" id="GO:0042262">
    <property type="term" value="P:DNA protection"/>
    <property type="evidence" value="ECO:0007669"/>
    <property type="project" value="InterPro"/>
</dbReference>
<sequence>MTEEAQEQQVQDGRIQNEDELYKKLYYLRCLKKEQQQADERRDRELAETDAWYKPDKETRSMQIANVEALISDFYMRQYEQNPHYRFKSRNGNVSKRKSTDYDHDDAKLLEMVDDKYIKTTKKLDWSAYKKTLTVMDDGRCVNEDGEIVPVIAHEAIKVMIKTPKEDDE</sequence>
<evidence type="ECO:0000313" key="2">
    <source>
        <dbReference type="Proteomes" id="UP001218021"/>
    </source>
</evidence>
<name>A0AAJ1M9D8_LIMMU</name>
<dbReference type="Proteomes" id="UP001218021">
    <property type="component" value="Unassembled WGS sequence"/>
</dbReference>
<dbReference type="GO" id="GO:0003690">
    <property type="term" value="F:double-stranded DNA binding"/>
    <property type="evidence" value="ECO:0007669"/>
    <property type="project" value="InterPro"/>
</dbReference>
<dbReference type="EMBL" id="JAQOND010000019">
    <property type="protein sequence ID" value="MDC2827683.1"/>
    <property type="molecule type" value="Genomic_DNA"/>
</dbReference>
<comment type="caution">
    <text evidence="1">The sequence shown here is derived from an EMBL/GenBank/DDBJ whole genome shotgun (WGS) entry which is preliminary data.</text>
</comment>
<proteinExistence type="predicted"/>
<evidence type="ECO:0000313" key="1">
    <source>
        <dbReference type="EMBL" id="MDC2827683.1"/>
    </source>
</evidence>
<gene>
    <name evidence="1" type="ORF">PO158_05190</name>
</gene>
<dbReference type="Pfam" id="PF07352">
    <property type="entry name" value="Phage_Mu_Gam"/>
    <property type="match status" value="1"/>
</dbReference>